<dbReference type="CDD" id="cd01610">
    <property type="entry name" value="PAP2_like"/>
    <property type="match status" value="1"/>
</dbReference>
<evidence type="ECO:0000313" key="2">
    <source>
        <dbReference type="EMBL" id="PZX19384.1"/>
    </source>
</evidence>
<evidence type="ECO:0008006" key="4">
    <source>
        <dbReference type="Google" id="ProtNLM"/>
    </source>
</evidence>
<protein>
    <recommendedName>
        <fullName evidence="4">PAP2 superfamily protein</fullName>
    </recommendedName>
</protein>
<name>A0A2W7NRY4_9BACT</name>
<gene>
    <name evidence="2" type="ORF">LX69_00651</name>
</gene>
<accession>A0A2W7NRY4</accession>
<feature type="transmembrane region" description="Helical" evidence="1">
    <location>
        <begin position="47"/>
        <end position="73"/>
    </location>
</feature>
<keyword evidence="1" id="KW-0472">Membrane</keyword>
<feature type="transmembrane region" description="Helical" evidence="1">
    <location>
        <begin position="20"/>
        <end position="40"/>
    </location>
</feature>
<dbReference type="RefSeq" id="WP_245934929.1">
    <property type="nucleotide sequence ID" value="NZ_QKZK01000004.1"/>
</dbReference>
<dbReference type="AlphaFoldDB" id="A0A2W7NRY4"/>
<feature type="transmembrane region" description="Helical" evidence="1">
    <location>
        <begin position="186"/>
        <end position="204"/>
    </location>
</feature>
<sequence length="205" mass="22765">MKSDIRKYLAVGASVVFHPMLMPLLGIFMIFQSGTHLAFLPFEYRRMVYLVVFASGCLLPLSTLPLLLQFKLIKSFKMETARERVIPVLLTGVFYYLGFVVLKRLHLPVFMLKFIIGSMVALMVTLVVSHWWKISLHLTGIGGVTGMMVALSFRLGLGIHPFFLLLIVASALVAMARLYLNAHTPAQTLAGFVTGFLAVGVVSLF</sequence>
<evidence type="ECO:0000313" key="3">
    <source>
        <dbReference type="Proteomes" id="UP000249239"/>
    </source>
</evidence>
<organism evidence="2 3">
    <name type="scientific">Breznakibacter xylanolyticus</name>
    <dbReference type="NCBI Taxonomy" id="990"/>
    <lineage>
        <taxon>Bacteria</taxon>
        <taxon>Pseudomonadati</taxon>
        <taxon>Bacteroidota</taxon>
        <taxon>Bacteroidia</taxon>
        <taxon>Marinilabiliales</taxon>
        <taxon>Marinilabiliaceae</taxon>
        <taxon>Breznakibacter</taxon>
    </lineage>
</organism>
<keyword evidence="3" id="KW-1185">Reference proteome</keyword>
<proteinExistence type="predicted"/>
<comment type="caution">
    <text evidence="2">The sequence shown here is derived from an EMBL/GenBank/DDBJ whole genome shotgun (WGS) entry which is preliminary data.</text>
</comment>
<dbReference type="Proteomes" id="UP000249239">
    <property type="component" value="Unassembled WGS sequence"/>
</dbReference>
<feature type="transmembrane region" description="Helical" evidence="1">
    <location>
        <begin position="85"/>
        <end position="102"/>
    </location>
</feature>
<keyword evidence="1" id="KW-1133">Transmembrane helix</keyword>
<feature type="transmembrane region" description="Helical" evidence="1">
    <location>
        <begin position="109"/>
        <end position="128"/>
    </location>
</feature>
<dbReference type="EMBL" id="QKZK01000004">
    <property type="protein sequence ID" value="PZX19384.1"/>
    <property type="molecule type" value="Genomic_DNA"/>
</dbReference>
<evidence type="ECO:0000256" key="1">
    <source>
        <dbReference type="SAM" id="Phobius"/>
    </source>
</evidence>
<reference evidence="2 3" key="1">
    <citation type="submission" date="2018-06" db="EMBL/GenBank/DDBJ databases">
        <title>Genomic Encyclopedia of Archaeal and Bacterial Type Strains, Phase II (KMG-II): from individual species to whole genera.</title>
        <authorList>
            <person name="Goeker M."/>
        </authorList>
    </citation>
    <scope>NUCLEOTIDE SEQUENCE [LARGE SCALE GENOMIC DNA]</scope>
    <source>
        <strain evidence="2 3">DSM 6779</strain>
    </source>
</reference>
<keyword evidence="1" id="KW-0812">Transmembrane</keyword>